<dbReference type="PRINTS" id="PR00723">
    <property type="entry name" value="SUBTILISIN"/>
</dbReference>
<dbReference type="InterPro" id="IPR015500">
    <property type="entry name" value="Peptidase_S8_subtilisin-rel"/>
</dbReference>
<dbReference type="Gene3D" id="3.40.50.200">
    <property type="entry name" value="Peptidase S8/S53 domain"/>
    <property type="match status" value="1"/>
</dbReference>
<evidence type="ECO:0000256" key="7">
    <source>
        <dbReference type="PROSITE-ProRule" id="PRU01240"/>
    </source>
</evidence>
<organism evidence="11 12">
    <name type="scientific">Beauveria asiatica</name>
    <dbReference type="NCBI Taxonomy" id="1069075"/>
    <lineage>
        <taxon>Eukaryota</taxon>
        <taxon>Fungi</taxon>
        <taxon>Dikarya</taxon>
        <taxon>Ascomycota</taxon>
        <taxon>Pezizomycotina</taxon>
        <taxon>Sordariomycetes</taxon>
        <taxon>Hypocreomycetidae</taxon>
        <taxon>Hypocreales</taxon>
        <taxon>Cordycipitaceae</taxon>
        <taxon>Beauveria</taxon>
    </lineage>
</organism>
<dbReference type="InterPro" id="IPR010259">
    <property type="entry name" value="S8pro/Inhibitor_I9"/>
</dbReference>
<evidence type="ECO:0000259" key="9">
    <source>
        <dbReference type="Pfam" id="PF00082"/>
    </source>
</evidence>
<evidence type="ECO:0000256" key="1">
    <source>
        <dbReference type="ARBA" id="ARBA00011073"/>
    </source>
</evidence>
<name>A0AAW0RN42_9HYPO</name>
<dbReference type="GO" id="GO:0004252">
    <property type="term" value="F:serine-type endopeptidase activity"/>
    <property type="evidence" value="ECO:0007669"/>
    <property type="project" value="UniProtKB-UniRule"/>
</dbReference>
<dbReference type="Gene3D" id="3.30.70.80">
    <property type="entry name" value="Peptidase S8 propeptide/proteinase inhibitor I9"/>
    <property type="match status" value="1"/>
</dbReference>
<feature type="active site" description="Charge relay system" evidence="7">
    <location>
        <position position="169"/>
    </location>
</feature>
<keyword evidence="4 7" id="KW-0378">Hydrolase</keyword>
<comment type="similarity">
    <text evidence="1 7">Belongs to the peptidase S8 family.</text>
</comment>
<dbReference type="EMBL" id="JAAHCF010000510">
    <property type="protein sequence ID" value="KAK8143460.1"/>
    <property type="molecule type" value="Genomic_DNA"/>
</dbReference>
<evidence type="ECO:0000256" key="4">
    <source>
        <dbReference type="ARBA" id="ARBA00022801"/>
    </source>
</evidence>
<dbReference type="PROSITE" id="PS00137">
    <property type="entry name" value="SUBTILASE_HIS"/>
    <property type="match status" value="1"/>
</dbReference>
<accession>A0AAW0RN42</accession>
<dbReference type="FunFam" id="3.40.50.200:FF:000014">
    <property type="entry name" value="Proteinase K"/>
    <property type="match status" value="1"/>
</dbReference>
<feature type="domain" description="Peptidase S8/S53" evidence="9">
    <location>
        <begin position="160"/>
        <end position="392"/>
    </location>
</feature>
<evidence type="ECO:0000256" key="2">
    <source>
        <dbReference type="ARBA" id="ARBA00022670"/>
    </source>
</evidence>
<dbReference type="PANTHER" id="PTHR43806">
    <property type="entry name" value="PEPTIDASE S8"/>
    <property type="match status" value="1"/>
</dbReference>
<feature type="signal peptide" evidence="8">
    <location>
        <begin position="1"/>
        <end position="17"/>
    </location>
</feature>
<dbReference type="InterPro" id="IPR022398">
    <property type="entry name" value="Peptidase_S8_His-AS"/>
</dbReference>
<dbReference type="InterPro" id="IPR034193">
    <property type="entry name" value="PCSK9_ProteinaseK-like"/>
</dbReference>
<dbReference type="InterPro" id="IPR000209">
    <property type="entry name" value="Peptidase_S8/S53_dom"/>
</dbReference>
<keyword evidence="2 7" id="KW-0645">Protease</keyword>
<evidence type="ECO:0000256" key="6">
    <source>
        <dbReference type="ARBA" id="ARBA00023157"/>
    </source>
</evidence>
<gene>
    <name evidence="11" type="primary">SUB7_8</name>
    <name evidence="11" type="ORF">G3M48_007229</name>
</gene>
<sequence length="413" mass="43456">MRVTTVLAALALALALAGPIIEKRAEPAPLYLHEQGKRTEPAPLILHEPEADLVARGSSSRFIIKFKGDQPFSAVEAALQGVDDENVAHTFMNNFLGFTAQLDRAAVEGFRMTPGVEYIEQDMSGTISGFRTQSGATWSLGRISHRQAGETDYIYDETAGQGICVYVTDSGIDDSHPEFEGRAKQIKSFVSGSSIDDNGHGTHCAGTIGSATYGVAKKATLLGVKVTDSNGEFWYSELIAAYDFIQKDARSRSGTCPNGFVVSCSLSGNFSQSLNDAANAIVDAGFFMAVAAGNNNSNARNFSPASASKVCAVGGTHSDDRRYNNSNWGLVVKINGPAVNVISTIPGGDTASYTGTSMATPHIAGLAAYIAAKDGVKASPALCQTIVDMSTKNAVTNQVANTVTNIAYNGNGR</sequence>
<evidence type="ECO:0000256" key="8">
    <source>
        <dbReference type="SAM" id="SignalP"/>
    </source>
</evidence>
<feature type="active site" description="Charge relay system" evidence="7">
    <location>
        <position position="357"/>
    </location>
</feature>
<keyword evidence="6" id="KW-1015">Disulfide bond</keyword>
<keyword evidence="5 7" id="KW-0720">Serine protease</keyword>
<dbReference type="Proteomes" id="UP001397290">
    <property type="component" value="Unassembled WGS sequence"/>
</dbReference>
<dbReference type="InterPro" id="IPR023828">
    <property type="entry name" value="Peptidase_S8_Ser-AS"/>
</dbReference>
<dbReference type="PROSITE" id="PS51892">
    <property type="entry name" value="SUBTILASE"/>
    <property type="match status" value="1"/>
</dbReference>
<dbReference type="CDD" id="cd04077">
    <property type="entry name" value="Peptidases_S8_PCSK9_ProteinaseK_like"/>
    <property type="match status" value="1"/>
</dbReference>
<dbReference type="PANTHER" id="PTHR43806:SF58">
    <property type="entry name" value="ALKALINE PROTEASE 1-RELATED"/>
    <property type="match status" value="1"/>
</dbReference>
<evidence type="ECO:0000256" key="3">
    <source>
        <dbReference type="ARBA" id="ARBA00022729"/>
    </source>
</evidence>
<evidence type="ECO:0000256" key="5">
    <source>
        <dbReference type="ARBA" id="ARBA00022825"/>
    </source>
</evidence>
<evidence type="ECO:0000259" key="10">
    <source>
        <dbReference type="Pfam" id="PF05922"/>
    </source>
</evidence>
<dbReference type="InterPro" id="IPR036852">
    <property type="entry name" value="Peptidase_S8/S53_dom_sf"/>
</dbReference>
<evidence type="ECO:0000313" key="11">
    <source>
        <dbReference type="EMBL" id="KAK8143460.1"/>
    </source>
</evidence>
<reference evidence="11 12" key="1">
    <citation type="submission" date="2020-02" db="EMBL/GenBank/DDBJ databases">
        <title>Comparative genomics of the hypocrealean fungal genus Beauvera.</title>
        <authorList>
            <person name="Showalter D.N."/>
            <person name="Bushley K.E."/>
            <person name="Rehner S.A."/>
        </authorList>
    </citation>
    <scope>NUCLEOTIDE SEQUENCE [LARGE SCALE GENOMIC DNA]</scope>
    <source>
        <strain evidence="11 12">ARSEF4384</strain>
    </source>
</reference>
<dbReference type="AlphaFoldDB" id="A0AAW0RN42"/>
<feature type="chain" id="PRO_5043586936" evidence="8">
    <location>
        <begin position="18"/>
        <end position="413"/>
    </location>
</feature>
<dbReference type="GO" id="GO:0005576">
    <property type="term" value="C:extracellular region"/>
    <property type="evidence" value="ECO:0007669"/>
    <property type="project" value="UniProtKB-ARBA"/>
</dbReference>
<comment type="caution">
    <text evidence="11">The sequence shown here is derived from an EMBL/GenBank/DDBJ whole genome shotgun (WGS) entry which is preliminary data.</text>
</comment>
<feature type="domain" description="Inhibitor I9" evidence="10">
    <location>
        <begin position="76"/>
        <end position="123"/>
    </location>
</feature>
<keyword evidence="3 8" id="KW-0732">Signal</keyword>
<keyword evidence="12" id="KW-1185">Reference proteome</keyword>
<feature type="active site" description="Charge relay system" evidence="7">
    <location>
        <position position="200"/>
    </location>
</feature>
<dbReference type="SUPFAM" id="SSF54897">
    <property type="entry name" value="Protease propeptides/inhibitors"/>
    <property type="match status" value="1"/>
</dbReference>
<dbReference type="SUPFAM" id="SSF52743">
    <property type="entry name" value="Subtilisin-like"/>
    <property type="match status" value="1"/>
</dbReference>
<dbReference type="Pfam" id="PF05922">
    <property type="entry name" value="Inhibitor_I9"/>
    <property type="match status" value="1"/>
</dbReference>
<proteinExistence type="inferred from homology"/>
<dbReference type="Pfam" id="PF00082">
    <property type="entry name" value="Peptidase_S8"/>
    <property type="match status" value="1"/>
</dbReference>
<protein>
    <submittedName>
        <fullName evidence="11">Subtilisin-like serine protease</fullName>
    </submittedName>
</protein>
<dbReference type="InterPro" id="IPR050131">
    <property type="entry name" value="Peptidase_S8_subtilisin-like"/>
</dbReference>
<dbReference type="GO" id="GO:0006508">
    <property type="term" value="P:proteolysis"/>
    <property type="evidence" value="ECO:0007669"/>
    <property type="project" value="UniProtKB-KW"/>
</dbReference>
<dbReference type="InterPro" id="IPR037045">
    <property type="entry name" value="S8pro/Inhibitor_I9_sf"/>
</dbReference>
<dbReference type="PROSITE" id="PS00138">
    <property type="entry name" value="SUBTILASE_SER"/>
    <property type="match status" value="1"/>
</dbReference>
<evidence type="ECO:0000313" key="12">
    <source>
        <dbReference type="Proteomes" id="UP001397290"/>
    </source>
</evidence>